<evidence type="ECO:0000256" key="5">
    <source>
        <dbReference type="ARBA" id="ARBA00022673"/>
    </source>
</evidence>
<dbReference type="STRING" id="312017.I7MGB5"/>
<sequence>MNFQTESTNAINCMNGLEGKLAKEKRVENPLSLNNSVLSLNNKMSPYQSPKTRNNDYMLPLESVRQNQIVSEQGDNMHFNLAQDAEGTARRNNLMNQTNKELLYKNKLDYGDVDNILQSLNNLSPKREDFEMDGFKFDEHIEYQYKELNQFIQVESEKVIALPSKKDVNMQKMVSYKKQCTTSIFPIVREPQPTYIVFGEKYFFADKSLNLFSTESLIRNLCLFIITSKFFNLLNLFMNLLYIAADINYDYSFRIYPENEFDISNNIATKYIQITCDFFFICETIMNIVAAGLVEGKHSYMKNSYNVLNLLAIIGSVGDRLANEDRSSYFFPLKVLRIIRIMYFFPILKNRLNSLISTLPELYKIVLGLLAIMTIYALIGLHIFQGALEFRCRFESEPTPDGLFEADESQINLCGRQSGCKENTYCRAPFEYDVPFHAEESYLENLDYGVVKFDHFGWSLFTVFHIVESIGWSSIMFTHWRFFDTRVCSFFFISLLVLGFYIILNLFLGALYDGFQTRQTIKSIAKREVKQEKKKEKTTIKNVIGKKNRKTYNEQSQKLLTNNSSQALNILIKHAIERIHSNQIPVKYKIYNFQSIKYYGYSFKTMLQNMGFLKCFYESGYFNLFSYSIIIANYIVLCCDKYPIKDSLQKNLILADSILTILFLIEVIIRIFSQKKQFFTNLIDLADFVILIANIIMFSVGFAQGQNMFSSETQEQAIIKCLKGWRIFRILLEMTVLYPLGILIEAFFKTFVGLFYHTIIVAIFVLAFGILGMNLFAYRARFEEEVKLAHDPKEGKSYIFNFDTFGNSIITVILCFLNEEWHLIMYHYMHAVGNIASLFFIIAICIGEITLMRLFLAIYIQNYLIILKKKEIIAFEDEGDLQVKAESMEILPPEKRKEVIEKSQEQQLAPYAIENHQRIQMNQTVNSNISNIEIQLQKNQQYVNDVDKNKEQPRRSLTQKNKSEKYEEKNNLLDQLNVMQLNRNRQKSEDRNMLKIENPKQKNSLTTQPNQNIKSLSVLNNDYLKEPSPTQLMNNHLYLSKESIYKENTAKKENSNVAFKSDNTSQKIAIRIQKEKTQQHLYDQKVSLLQTQKSLIGRSALSQKFKFQNLFVLYRFKLRLLLKSKYFENSIIFLIFSSCIIMGISDPLRDPNSTTEKTIRYLDIIIVVIFIIEGVLKMLAYGIYNKNRDSYLKNGWNIIDLTSIIISVCVFFFPDALRFMNGFRAIRIIKLSKKMSSVEIVLISIIKSIPTVAKLSLLAFASLTFFALFPLKYFKGKYYQCANLTVSNISTKWDCMDTGGDWVPQDLRWDNIIRSTYNMFIISTCEGWSFMMQQAYNATNVQINSIPGLSTQAKDWSIFFVFSFVVGNKMVFNSFIGVMIEKFNQIKNFYSPYRGLKGEEKEWAIIKEGIVKSKPKKALSTKQLGTFRRWLHRIIHKNKNFKRFDDFCTIANTVVFMLYFHRMDDKYKTILDYINMGFLIVFGIQIALKIILYQSKFFSKSVWNCFEVFLFLFSFAGLFLKFYFKTDSYEINALFNFMQVIRSCRIVLVFNSALELLGTITLVLPSVGPIAIFFCFVLFIWTLIGLNLFPYLKPQQYINGFDLSFRDFTSTVATLIRVAQSEFWFGLVVDAGREQQPNFVCFNVSSYAEFEIHGFSGCGHELSGFIYFFSFHLIVSIMIVNLLLALIIDGSAEAFKIQDAALNRYQLDQIQDLWMEYDKDGQGFINYKDFWQFSSRISIIYGVKQEDLLDINHKKDFLKVLQIPIYELQQRDSSGQNISQFGYIYHDVIIKLTAISVILKYGASDSINDESSIKDTTLLKVPAYSKVVPTQLFSGDMSSIILMQRKIKKWVQRHKQIQLESQKMSKSRSEKQMNDQHMMSGDEDILSFDDQVIKKFEIAFEDKSNSTFTKTKEFINPATQKIDGKPIKELEIKNRENYLQSSEEISNQSYKTKQDQKDDSTSQIQEPTQKTKINVHANIEQQISLKGDNDEGVLQEIKI</sequence>
<keyword evidence="7" id="KW-0106">Calcium</keyword>
<dbReference type="PANTHER" id="PTHR45628">
    <property type="entry name" value="VOLTAGE-DEPENDENT CALCIUM CHANNEL TYPE A SUBUNIT ALPHA-1"/>
    <property type="match status" value="1"/>
</dbReference>
<evidence type="ECO:0000256" key="6">
    <source>
        <dbReference type="ARBA" id="ARBA00022692"/>
    </source>
</evidence>
<evidence type="ECO:0000256" key="9">
    <source>
        <dbReference type="ARBA" id="ARBA00022989"/>
    </source>
</evidence>
<dbReference type="SUPFAM" id="SSF81324">
    <property type="entry name" value="Voltage-gated potassium channels"/>
    <property type="match status" value="4"/>
</dbReference>
<feature type="transmembrane region" description="Helical" evidence="15">
    <location>
        <begin position="1356"/>
        <end position="1380"/>
    </location>
</feature>
<dbReference type="Gene3D" id="1.10.287.70">
    <property type="match status" value="4"/>
</dbReference>
<dbReference type="PANTHER" id="PTHR45628:SF7">
    <property type="entry name" value="VOLTAGE-DEPENDENT CALCIUM CHANNEL TYPE A SUBUNIT ALPHA-1"/>
    <property type="match status" value="1"/>
</dbReference>
<dbReference type="InterPro" id="IPR005821">
    <property type="entry name" value="Ion_trans_dom"/>
</dbReference>
<feature type="transmembrane region" description="Helical" evidence="15">
    <location>
        <begin position="651"/>
        <end position="673"/>
    </location>
</feature>
<keyword evidence="8" id="KW-0851">Voltage-gated channel</keyword>
<feature type="transmembrane region" description="Helical" evidence="15">
    <location>
        <begin position="620"/>
        <end position="639"/>
    </location>
</feature>
<evidence type="ECO:0000256" key="12">
    <source>
        <dbReference type="ARBA" id="ARBA00023180"/>
    </source>
</evidence>
<keyword evidence="13" id="KW-0407">Ion channel</keyword>
<feature type="transmembrane region" description="Helical" evidence="15">
    <location>
        <begin position="1240"/>
        <end position="1269"/>
    </location>
</feature>
<keyword evidence="9 15" id="KW-1133">Transmembrane helix</keyword>
<dbReference type="InterPro" id="IPR002048">
    <property type="entry name" value="EF_hand_dom"/>
</dbReference>
<evidence type="ECO:0000256" key="2">
    <source>
        <dbReference type="ARBA" id="ARBA00022448"/>
    </source>
</evidence>
<protein>
    <submittedName>
        <fullName evidence="17">Cation channel family protein</fullName>
    </submittedName>
</protein>
<evidence type="ECO:0000256" key="10">
    <source>
        <dbReference type="ARBA" id="ARBA00023065"/>
    </source>
</evidence>
<feature type="transmembrane region" description="Helical" evidence="15">
    <location>
        <begin position="837"/>
        <end position="860"/>
    </location>
</feature>
<feature type="transmembrane region" description="Helical" evidence="15">
    <location>
        <begin position="1196"/>
        <end position="1214"/>
    </location>
</feature>
<feature type="transmembrane region" description="Helical" evidence="15">
    <location>
        <begin position="271"/>
        <end position="293"/>
    </location>
</feature>
<feature type="transmembrane region" description="Helical" evidence="15">
    <location>
        <begin position="1470"/>
        <end position="1495"/>
    </location>
</feature>
<feature type="domain" description="EF-hand" evidence="16">
    <location>
        <begin position="1705"/>
        <end position="1740"/>
    </location>
</feature>
<feature type="transmembrane region" description="Helical" evidence="15">
    <location>
        <begin position="726"/>
        <end position="748"/>
    </location>
</feature>
<dbReference type="InterPro" id="IPR027359">
    <property type="entry name" value="Volt_channel_dom_sf"/>
</dbReference>
<dbReference type="GO" id="GO:0005891">
    <property type="term" value="C:voltage-gated calcium channel complex"/>
    <property type="evidence" value="ECO:0007669"/>
    <property type="project" value="TreeGrafter"/>
</dbReference>
<dbReference type="PROSITE" id="PS50222">
    <property type="entry name" value="EF_HAND_2"/>
    <property type="match status" value="1"/>
</dbReference>
<feature type="transmembrane region" description="Helical" evidence="15">
    <location>
        <begin position="221"/>
        <end position="244"/>
    </location>
</feature>
<evidence type="ECO:0000256" key="3">
    <source>
        <dbReference type="ARBA" id="ARBA00022553"/>
    </source>
</evidence>
<keyword evidence="12" id="KW-0325">Glycoprotein</keyword>
<feature type="region of interest" description="Disordered" evidence="14">
    <location>
        <begin position="1941"/>
        <end position="1973"/>
    </location>
</feature>
<dbReference type="GO" id="GO:0008331">
    <property type="term" value="F:high voltage-gated calcium channel activity"/>
    <property type="evidence" value="ECO:0007669"/>
    <property type="project" value="TreeGrafter"/>
</dbReference>
<evidence type="ECO:0000256" key="14">
    <source>
        <dbReference type="SAM" id="MobiDB-lite"/>
    </source>
</evidence>
<keyword evidence="18" id="KW-1185">Reference proteome</keyword>
<dbReference type="Pfam" id="PF00520">
    <property type="entry name" value="Ion_trans"/>
    <property type="match status" value="4"/>
</dbReference>
<organism evidence="17 18">
    <name type="scientific">Tetrahymena thermophila (strain SB210)</name>
    <dbReference type="NCBI Taxonomy" id="312017"/>
    <lineage>
        <taxon>Eukaryota</taxon>
        <taxon>Sar</taxon>
        <taxon>Alveolata</taxon>
        <taxon>Ciliophora</taxon>
        <taxon>Intramacronucleata</taxon>
        <taxon>Oligohymenophorea</taxon>
        <taxon>Hymenostomatida</taxon>
        <taxon>Tetrahymenina</taxon>
        <taxon>Tetrahymenidae</taxon>
        <taxon>Tetrahymena</taxon>
    </lineage>
</organism>
<dbReference type="Proteomes" id="UP000009168">
    <property type="component" value="Unassembled WGS sequence"/>
</dbReference>
<dbReference type="OrthoDB" id="431720at2759"/>
<feature type="transmembrane region" description="Helical" evidence="15">
    <location>
        <begin position="754"/>
        <end position="777"/>
    </location>
</feature>
<dbReference type="GeneID" id="7825246"/>
<keyword evidence="4" id="KW-0109">Calcium transport</keyword>
<feature type="transmembrane region" description="Helical" evidence="15">
    <location>
        <begin position="490"/>
        <end position="512"/>
    </location>
</feature>
<dbReference type="GO" id="GO:0098703">
    <property type="term" value="P:calcium ion import across plasma membrane"/>
    <property type="evidence" value="ECO:0007669"/>
    <property type="project" value="TreeGrafter"/>
</dbReference>
<dbReference type="KEGG" id="tet:TTHERM_00149170"/>
<dbReference type="RefSeq" id="XP_001021552.2">
    <property type="nucleotide sequence ID" value="XM_001021552.2"/>
</dbReference>
<feature type="compositionally biased region" description="Polar residues" evidence="14">
    <location>
        <begin position="1941"/>
        <end position="1951"/>
    </location>
</feature>
<feature type="transmembrane region" description="Helical" evidence="15">
    <location>
        <begin position="365"/>
        <end position="384"/>
    </location>
</feature>
<dbReference type="GO" id="GO:0005509">
    <property type="term" value="F:calcium ion binding"/>
    <property type="evidence" value="ECO:0007669"/>
    <property type="project" value="InterPro"/>
</dbReference>
<keyword evidence="6 15" id="KW-0812">Transmembrane</keyword>
<keyword evidence="3" id="KW-0597">Phosphoprotein</keyword>
<keyword evidence="5" id="KW-0107">Calcium channel</keyword>
<evidence type="ECO:0000256" key="13">
    <source>
        <dbReference type="ARBA" id="ARBA00023303"/>
    </source>
</evidence>
<gene>
    <name evidence="17" type="ORF">TTHERM_00149170</name>
</gene>
<evidence type="ECO:0000256" key="1">
    <source>
        <dbReference type="ARBA" id="ARBA00004141"/>
    </source>
</evidence>
<comment type="subcellular location">
    <subcellularLocation>
        <location evidence="1">Membrane</location>
        <topology evidence="1">Multi-pass membrane protein</topology>
    </subcellularLocation>
</comment>
<evidence type="ECO:0000259" key="16">
    <source>
        <dbReference type="PROSITE" id="PS50222"/>
    </source>
</evidence>
<feature type="compositionally biased region" description="Polar residues" evidence="14">
    <location>
        <begin position="1961"/>
        <end position="1972"/>
    </location>
</feature>
<feature type="transmembrane region" description="Helical" evidence="15">
    <location>
        <begin position="1501"/>
        <end position="1524"/>
    </location>
</feature>
<feature type="region of interest" description="Disordered" evidence="14">
    <location>
        <begin position="945"/>
        <end position="966"/>
    </location>
</feature>
<evidence type="ECO:0000313" key="17">
    <source>
        <dbReference type="EMBL" id="EAS01307.2"/>
    </source>
</evidence>
<dbReference type="InParanoid" id="I7MGB5"/>
<feature type="compositionally biased region" description="Basic and acidic residues" evidence="14">
    <location>
        <begin position="945"/>
        <end position="954"/>
    </location>
</feature>
<name>I7MGB5_TETTS</name>
<proteinExistence type="predicted"/>
<feature type="transmembrane region" description="Helical" evidence="15">
    <location>
        <begin position="1126"/>
        <end position="1144"/>
    </location>
</feature>
<evidence type="ECO:0000256" key="15">
    <source>
        <dbReference type="SAM" id="Phobius"/>
    </source>
</evidence>
<keyword evidence="2" id="KW-0813">Transport</keyword>
<feature type="transmembrane region" description="Helical" evidence="15">
    <location>
        <begin position="456"/>
        <end position="478"/>
    </location>
</feature>
<keyword evidence="10" id="KW-0406">Ion transport</keyword>
<feature type="transmembrane region" description="Helical" evidence="15">
    <location>
        <begin position="1570"/>
        <end position="1589"/>
    </location>
</feature>
<evidence type="ECO:0000256" key="11">
    <source>
        <dbReference type="ARBA" id="ARBA00023136"/>
    </source>
</evidence>
<dbReference type="eggNOG" id="KOG2301">
    <property type="taxonomic scope" value="Eukaryota"/>
</dbReference>
<dbReference type="InterPro" id="IPR050599">
    <property type="entry name" value="VDCC_alpha-1_subunit"/>
</dbReference>
<evidence type="ECO:0000256" key="4">
    <source>
        <dbReference type="ARBA" id="ARBA00022568"/>
    </source>
</evidence>
<reference evidence="18" key="1">
    <citation type="journal article" date="2006" name="PLoS Biol.">
        <title>Macronuclear genome sequence of the ciliate Tetrahymena thermophila, a model eukaryote.</title>
        <authorList>
            <person name="Eisen J.A."/>
            <person name="Coyne R.S."/>
            <person name="Wu M."/>
            <person name="Wu D."/>
            <person name="Thiagarajan M."/>
            <person name="Wortman J.R."/>
            <person name="Badger J.H."/>
            <person name="Ren Q."/>
            <person name="Amedeo P."/>
            <person name="Jones K.M."/>
            <person name="Tallon L.J."/>
            <person name="Delcher A.L."/>
            <person name="Salzberg S.L."/>
            <person name="Silva J.C."/>
            <person name="Haas B.J."/>
            <person name="Majoros W.H."/>
            <person name="Farzad M."/>
            <person name="Carlton J.M."/>
            <person name="Smith R.K. Jr."/>
            <person name="Garg J."/>
            <person name="Pearlman R.E."/>
            <person name="Karrer K.M."/>
            <person name="Sun L."/>
            <person name="Manning G."/>
            <person name="Elde N.C."/>
            <person name="Turkewitz A.P."/>
            <person name="Asai D.J."/>
            <person name="Wilkes D.E."/>
            <person name="Wang Y."/>
            <person name="Cai H."/>
            <person name="Collins K."/>
            <person name="Stewart B.A."/>
            <person name="Lee S.R."/>
            <person name="Wilamowska K."/>
            <person name="Weinberg Z."/>
            <person name="Ruzzo W.L."/>
            <person name="Wloga D."/>
            <person name="Gaertig J."/>
            <person name="Frankel J."/>
            <person name="Tsao C.-C."/>
            <person name="Gorovsky M.A."/>
            <person name="Keeling P.J."/>
            <person name="Waller R.F."/>
            <person name="Patron N.J."/>
            <person name="Cherry J.M."/>
            <person name="Stover N.A."/>
            <person name="Krieger C.J."/>
            <person name="del Toro C."/>
            <person name="Ryder H.F."/>
            <person name="Williamson S.C."/>
            <person name="Barbeau R.A."/>
            <person name="Hamilton E.P."/>
            <person name="Orias E."/>
        </authorList>
    </citation>
    <scope>NUCLEOTIDE SEQUENCE [LARGE SCALE GENOMIC DNA]</scope>
    <source>
        <strain evidence="18">SB210</strain>
    </source>
</reference>
<dbReference type="EMBL" id="GG662603">
    <property type="protein sequence ID" value="EAS01307.2"/>
    <property type="molecule type" value="Genomic_DNA"/>
</dbReference>
<dbReference type="Gene3D" id="1.20.120.350">
    <property type="entry name" value="Voltage-gated potassium channels. Chain C"/>
    <property type="match status" value="4"/>
</dbReference>
<feature type="transmembrane region" description="Helical" evidence="15">
    <location>
        <begin position="685"/>
        <end position="705"/>
    </location>
</feature>
<accession>I7MGB5</accession>
<keyword evidence="11 15" id="KW-0472">Membrane</keyword>
<dbReference type="Gene3D" id="1.10.238.10">
    <property type="entry name" value="EF-hand"/>
    <property type="match status" value="1"/>
</dbReference>
<evidence type="ECO:0000313" key="18">
    <source>
        <dbReference type="Proteomes" id="UP000009168"/>
    </source>
</evidence>
<feature type="transmembrane region" description="Helical" evidence="15">
    <location>
        <begin position="1545"/>
        <end position="1564"/>
    </location>
</feature>
<evidence type="ECO:0000256" key="8">
    <source>
        <dbReference type="ARBA" id="ARBA00022882"/>
    </source>
</evidence>
<feature type="transmembrane region" description="Helical" evidence="15">
    <location>
        <begin position="1164"/>
        <end position="1184"/>
    </location>
</feature>
<feature type="transmembrane region" description="Helical" evidence="15">
    <location>
        <begin position="1665"/>
        <end position="1688"/>
    </location>
</feature>
<evidence type="ECO:0000256" key="7">
    <source>
        <dbReference type="ARBA" id="ARBA00022837"/>
    </source>
</evidence>